<accession>A0A645C1F0</accession>
<dbReference type="Pfam" id="PF09479">
    <property type="entry name" value="Flg_new"/>
    <property type="match status" value="2"/>
</dbReference>
<feature type="transmembrane region" description="Helical" evidence="3">
    <location>
        <begin position="399"/>
        <end position="419"/>
    </location>
</feature>
<dbReference type="Gene3D" id="2.60.40.1190">
    <property type="match status" value="1"/>
</dbReference>
<proteinExistence type="predicted"/>
<dbReference type="Gene3D" id="2.60.40.4270">
    <property type="entry name" value="Listeria-Bacteroides repeat domain"/>
    <property type="match status" value="2"/>
</dbReference>
<organism evidence="4">
    <name type="scientific">bioreactor metagenome</name>
    <dbReference type="NCBI Taxonomy" id="1076179"/>
    <lineage>
        <taxon>unclassified sequences</taxon>
        <taxon>metagenomes</taxon>
        <taxon>ecological metagenomes</taxon>
    </lineage>
</organism>
<protein>
    <recommendedName>
        <fullName evidence="5">Carbohydrate-binding domain-containing protein</fullName>
    </recommendedName>
</protein>
<dbReference type="InterPro" id="IPR013378">
    <property type="entry name" value="InlB-like_B-rpt"/>
</dbReference>
<dbReference type="InterPro" id="IPR042229">
    <property type="entry name" value="Listeria/Bacterioides_rpt_sf"/>
</dbReference>
<sequence>MIAVMVPFAVSADVVRMPDAAFARKFATAPTIDGVISETEWGKPTRTVKDDGTLPSVFSMRTDEAGALTADKANPDQSYDIWLRWDKDYFYMAVKTADKTHFNKNTASESIWDGDALQMDFNACNMCFGLGNDGKVGKYLWSGKFDNSKLDIKNDGSFTSYEIAFAWKDIFSGDALAGTKLNLTTVVLTATEDKGTESSYDGWLTWGDGCCGPQEASCKVGYNKIILSDTDAKDAAADPAVKTYTVKFQDADGNDLSSQLVYEGDDAVAPTNPTKEGYKFTSWDASYSNIKADTTVKAQFAKLCIVTFADYDGTEIKKVDVETGKAATAPKDPTREGYTFTGWDKDFSAVTEDITVTAQYEEAAVTPATGETSTATGTATATGAPATGETPAEENPSNVWIYVVIAVVVIAAGAAIIIFSKKKKA</sequence>
<evidence type="ECO:0000256" key="2">
    <source>
        <dbReference type="SAM" id="MobiDB-lite"/>
    </source>
</evidence>
<evidence type="ECO:0000313" key="4">
    <source>
        <dbReference type="EMBL" id="MPM71442.1"/>
    </source>
</evidence>
<keyword evidence="3" id="KW-0812">Transmembrane</keyword>
<comment type="subcellular location">
    <subcellularLocation>
        <location evidence="1">Cell envelope</location>
    </subcellularLocation>
</comment>
<comment type="caution">
    <text evidence="4">The sequence shown here is derived from an EMBL/GenBank/DDBJ whole genome shotgun (WGS) entry which is preliminary data.</text>
</comment>
<feature type="compositionally biased region" description="Low complexity" evidence="2">
    <location>
        <begin position="366"/>
        <end position="394"/>
    </location>
</feature>
<dbReference type="EMBL" id="VSSQ01024117">
    <property type="protein sequence ID" value="MPM71442.1"/>
    <property type="molecule type" value="Genomic_DNA"/>
</dbReference>
<dbReference type="SUPFAM" id="SSF49344">
    <property type="entry name" value="CBD9-like"/>
    <property type="match status" value="1"/>
</dbReference>
<evidence type="ECO:0008006" key="5">
    <source>
        <dbReference type="Google" id="ProtNLM"/>
    </source>
</evidence>
<evidence type="ECO:0000256" key="3">
    <source>
        <dbReference type="SAM" id="Phobius"/>
    </source>
</evidence>
<feature type="region of interest" description="Disordered" evidence="2">
    <location>
        <begin position="365"/>
        <end position="394"/>
    </location>
</feature>
<reference evidence="4" key="1">
    <citation type="submission" date="2019-08" db="EMBL/GenBank/DDBJ databases">
        <authorList>
            <person name="Kucharzyk K."/>
            <person name="Murdoch R.W."/>
            <person name="Higgins S."/>
            <person name="Loffler F."/>
        </authorList>
    </citation>
    <scope>NUCLEOTIDE SEQUENCE</scope>
</reference>
<dbReference type="AlphaFoldDB" id="A0A645C1F0"/>
<name>A0A645C1F0_9ZZZZ</name>
<gene>
    <name evidence="4" type="ORF">SDC9_118407</name>
</gene>
<keyword evidence="3" id="KW-1133">Transmembrane helix</keyword>
<keyword evidence="3" id="KW-0472">Membrane</keyword>
<dbReference type="GO" id="GO:0030313">
    <property type="term" value="C:cell envelope"/>
    <property type="evidence" value="ECO:0007669"/>
    <property type="project" value="UniProtKB-SubCell"/>
</dbReference>
<evidence type="ECO:0000256" key="1">
    <source>
        <dbReference type="ARBA" id="ARBA00004196"/>
    </source>
</evidence>